<comment type="catalytic activity">
    <reaction evidence="10 11">
        <text>L-histidinol phosphate + 2-oxoglutarate = 3-(imidazol-4-yl)-2-oxopropyl phosphate + L-glutamate</text>
        <dbReference type="Rhea" id="RHEA:23744"/>
        <dbReference type="ChEBI" id="CHEBI:16810"/>
        <dbReference type="ChEBI" id="CHEBI:29985"/>
        <dbReference type="ChEBI" id="CHEBI:57766"/>
        <dbReference type="ChEBI" id="CHEBI:57980"/>
        <dbReference type="EC" id="2.6.1.9"/>
    </reaction>
</comment>
<keyword evidence="5 11" id="KW-0032">Aminotransferase</keyword>
<accession>A0A432XBX0</accession>
<dbReference type="GO" id="GO:0030170">
    <property type="term" value="F:pyridoxal phosphate binding"/>
    <property type="evidence" value="ECO:0007669"/>
    <property type="project" value="InterPro"/>
</dbReference>
<feature type="domain" description="Aminotransferase class I/classII large" evidence="12">
    <location>
        <begin position="47"/>
        <end position="365"/>
    </location>
</feature>
<dbReference type="InterPro" id="IPR015422">
    <property type="entry name" value="PyrdxlP-dep_Trfase_small"/>
</dbReference>
<dbReference type="GO" id="GO:0004400">
    <property type="term" value="F:histidinol-phosphate transaminase activity"/>
    <property type="evidence" value="ECO:0007669"/>
    <property type="project" value="UniProtKB-UniRule"/>
</dbReference>
<evidence type="ECO:0000256" key="5">
    <source>
        <dbReference type="ARBA" id="ARBA00022576"/>
    </source>
</evidence>
<evidence type="ECO:0000256" key="6">
    <source>
        <dbReference type="ARBA" id="ARBA00022605"/>
    </source>
</evidence>
<keyword evidence="9 11" id="KW-0368">Histidine biosynthesis</keyword>
<sequence length="367" mass="39986">MSTQNSFIGQLQRAHLADITPYQSARRSMSGGSVWLNANEAPQTPAFPQQNDWNRYPSFQSNALNQAYADYAGIALGQVLSCRGSDEAIELLIRSFCEPREDAVMITTPTYGMYAISAATHGADVVDCPLQKAADGSLQLDVEAMVGRVRDTSQTRVKLIFVCSPSNPLGNEVDAARIEQLLEAVGQDALVVLDQAYIEFVATESSQRRIAEWLARYPQLVVLRTLSKAFGLAALRCGFALAQPELIEILRKVIAPYPLPEPTIAGATQALSEPAIAEMQAQLAQTLKQRERLLADLTNRSWAKAIWPSVTNFVLVNVPDAAALVTHCQHAGVLIRNQSSQRGLGQCIRISIGNAAEMDRLLEVLPA</sequence>
<keyword evidence="6 11" id="KW-0028">Amino-acid biosynthesis</keyword>
<dbReference type="Proteomes" id="UP000286678">
    <property type="component" value="Unassembled WGS sequence"/>
</dbReference>
<evidence type="ECO:0000256" key="4">
    <source>
        <dbReference type="ARBA" id="ARBA00011738"/>
    </source>
</evidence>
<evidence type="ECO:0000256" key="8">
    <source>
        <dbReference type="ARBA" id="ARBA00022898"/>
    </source>
</evidence>
<dbReference type="Pfam" id="PF00155">
    <property type="entry name" value="Aminotran_1_2"/>
    <property type="match status" value="1"/>
</dbReference>
<dbReference type="Gene3D" id="3.90.1150.10">
    <property type="entry name" value="Aspartate Aminotransferase, domain 1"/>
    <property type="match status" value="1"/>
</dbReference>
<name>A0A432XBX0_9GAMM</name>
<dbReference type="HAMAP" id="MF_01023">
    <property type="entry name" value="HisC_aminotrans_2"/>
    <property type="match status" value="1"/>
</dbReference>
<dbReference type="InterPro" id="IPR004839">
    <property type="entry name" value="Aminotransferase_I/II_large"/>
</dbReference>
<dbReference type="PROSITE" id="PS00599">
    <property type="entry name" value="AA_TRANSFER_CLASS_2"/>
    <property type="match status" value="1"/>
</dbReference>
<dbReference type="InterPro" id="IPR005861">
    <property type="entry name" value="HisP_aminotrans"/>
</dbReference>
<comment type="similarity">
    <text evidence="3 11">Belongs to the class-II pyridoxal-phosphate-dependent aminotransferase family. Histidinol-phosphate aminotransferase subfamily.</text>
</comment>
<evidence type="ECO:0000313" key="14">
    <source>
        <dbReference type="Proteomes" id="UP000286678"/>
    </source>
</evidence>
<organism evidence="13 14">
    <name type="scientific">Pseudidiomarina aquimaris</name>
    <dbReference type="NCBI Taxonomy" id="641841"/>
    <lineage>
        <taxon>Bacteria</taxon>
        <taxon>Pseudomonadati</taxon>
        <taxon>Pseudomonadota</taxon>
        <taxon>Gammaproteobacteria</taxon>
        <taxon>Alteromonadales</taxon>
        <taxon>Idiomarinaceae</taxon>
        <taxon>Pseudidiomarina</taxon>
    </lineage>
</organism>
<evidence type="ECO:0000259" key="12">
    <source>
        <dbReference type="Pfam" id="PF00155"/>
    </source>
</evidence>
<dbReference type="PANTHER" id="PTHR42885:SF2">
    <property type="entry name" value="HISTIDINOL-PHOSPHATE AMINOTRANSFERASE"/>
    <property type="match status" value="1"/>
</dbReference>
<evidence type="ECO:0000256" key="3">
    <source>
        <dbReference type="ARBA" id="ARBA00007970"/>
    </source>
</evidence>
<keyword evidence="7 11" id="KW-0808">Transferase</keyword>
<dbReference type="GO" id="GO:0000105">
    <property type="term" value="P:L-histidine biosynthetic process"/>
    <property type="evidence" value="ECO:0007669"/>
    <property type="project" value="UniProtKB-UniRule"/>
</dbReference>
<dbReference type="AlphaFoldDB" id="A0A432XBX0"/>
<dbReference type="UniPathway" id="UPA00031">
    <property type="reaction ID" value="UER00012"/>
</dbReference>
<dbReference type="OrthoDB" id="9813612at2"/>
<comment type="subunit">
    <text evidence="4 11">Homodimer.</text>
</comment>
<comment type="pathway">
    <text evidence="2 11">Amino-acid biosynthesis; L-histidine biosynthesis; L-histidine from 5-phospho-alpha-D-ribose 1-diphosphate: step 7/9.</text>
</comment>
<gene>
    <name evidence="11" type="primary">hisC</name>
    <name evidence="13" type="ORF">CWE21_12210</name>
</gene>
<dbReference type="PANTHER" id="PTHR42885">
    <property type="entry name" value="HISTIDINOL-PHOSPHATE AMINOTRANSFERASE-RELATED"/>
    <property type="match status" value="1"/>
</dbReference>
<dbReference type="InterPro" id="IPR001917">
    <property type="entry name" value="Aminotrans_II_pyridoxalP_BS"/>
</dbReference>
<dbReference type="InterPro" id="IPR015421">
    <property type="entry name" value="PyrdxlP-dep_Trfase_major"/>
</dbReference>
<protein>
    <recommendedName>
        <fullName evidence="11">Histidinol-phosphate aminotransferase</fullName>
        <ecNumber evidence="11">2.6.1.9</ecNumber>
    </recommendedName>
    <alternativeName>
        <fullName evidence="11">Imidazole acetol-phosphate transaminase</fullName>
    </alternativeName>
</protein>
<dbReference type="SUPFAM" id="SSF53383">
    <property type="entry name" value="PLP-dependent transferases"/>
    <property type="match status" value="1"/>
</dbReference>
<feature type="modified residue" description="N6-(pyridoxal phosphate)lysine" evidence="11">
    <location>
        <position position="228"/>
    </location>
</feature>
<dbReference type="InterPro" id="IPR015424">
    <property type="entry name" value="PyrdxlP-dep_Trfase"/>
</dbReference>
<comment type="cofactor">
    <cofactor evidence="1 11">
        <name>pyridoxal 5'-phosphate</name>
        <dbReference type="ChEBI" id="CHEBI:597326"/>
    </cofactor>
</comment>
<proteinExistence type="inferred from homology"/>
<evidence type="ECO:0000256" key="7">
    <source>
        <dbReference type="ARBA" id="ARBA00022679"/>
    </source>
</evidence>
<dbReference type="EMBL" id="PIPT01000010">
    <property type="protein sequence ID" value="RUO46142.1"/>
    <property type="molecule type" value="Genomic_DNA"/>
</dbReference>
<dbReference type="NCBIfam" id="TIGR01141">
    <property type="entry name" value="hisC"/>
    <property type="match status" value="1"/>
</dbReference>
<comment type="caution">
    <text evidence="13">The sequence shown here is derived from an EMBL/GenBank/DDBJ whole genome shotgun (WGS) entry which is preliminary data.</text>
</comment>
<keyword evidence="14" id="KW-1185">Reference proteome</keyword>
<evidence type="ECO:0000256" key="2">
    <source>
        <dbReference type="ARBA" id="ARBA00005011"/>
    </source>
</evidence>
<keyword evidence="8 11" id="KW-0663">Pyridoxal phosphate</keyword>
<reference evidence="14" key="1">
    <citation type="journal article" date="2018" name="Front. Microbiol.">
        <title>Genome-Based Analysis Reveals the Taxonomy and Diversity of the Family Idiomarinaceae.</title>
        <authorList>
            <person name="Liu Y."/>
            <person name="Lai Q."/>
            <person name="Shao Z."/>
        </authorList>
    </citation>
    <scope>NUCLEOTIDE SEQUENCE [LARGE SCALE GENOMIC DNA]</scope>
    <source>
        <strain evidence="14">SW15</strain>
    </source>
</reference>
<evidence type="ECO:0000256" key="11">
    <source>
        <dbReference type="HAMAP-Rule" id="MF_01023"/>
    </source>
</evidence>
<dbReference type="RefSeq" id="WP_126834719.1">
    <property type="nucleotide sequence ID" value="NZ_PIPT01000010.1"/>
</dbReference>
<evidence type="ECO:0000313" key="13">
    <source>
        <dbReference type="EMBL" id="RUO46142.1"/>
    </source>
</evidence>
<dbReference type="Gene3D" id="3.40.640.10">
    <property type="entry name" value="Type I PLP-dependent aspartate aminotransferase-like (Major domain)"/>
    <property type="match status" value="1"/>
</dbReference>
<dbReference type="CDD" id="cd00609">
    <property type="entry name" value="AAT_like"/>
    <property type="match status" value="1"/>
</dbReference>
<evidence type="ECO:0000256" key="10">
    <source>
        <dbReference type="ARBA" id="ARBA00047481"/>
    </source>
</evidence>
<evidence type="ECO:0000256" key="1">
    <source>
        <dbReference type="ARBA" id="ARBA00001933"/>
    </source>
</evidence>
<dbReference type="EC" id="2.6.1.9" evidence="11"/>
<evidence type="ECO:0000256" key="9">
    <source>
        <dbReference type="ARBA" id="ARBA00023102"/>
    </source>
</evidence>